<dbReference type="Proteomes" id="UP000778578">
    <property type="component" value="Unassembled WGS sequence"/>
</dbReference>
<name>A0ABS7QHF2_9ACTN</name>
<proteinExistence type="predicted"/>
<feature type="compositionally biased region" description="Low complexity" evidence="1">
    <location>
        <begin position="210"/>
        <end position="241"/>
    </location>
</feature>
<evidence type="ECO:0000313" key="3">
    <source>
        <dbReference type="Proteomes" id="UP000778578"/>
    </source>
</evidence>
<evidence type="ECO:0000256" key="1">
    <source>
        <dbReference type="SAM" id="MobiDB-lite"/>
    </source>
</evidence>
<keyword evidence="3" id="KW-1185">Reference proteome</keyword>
<evidence type="ECO:0000313" key="2">
    <source>
        <dbReference type="EMBL" id="MBY8881357.1"/>
    </source>
</evidence>
<sequence>MTGEALHHWIVVLDLETFSTRSDPLQLSLRAAMYDVVRTAFGDAGVNAENVVMEDRGDGILMLVPSTVSPVRLAGPLLRALDDGLRAKAAIYGDAHSLRMRVALHQGLAVQDPHGWSGDAVNTAFRLVDAQPLRDVLKAATLARLAFVVSEQVYEGVVRHGHRGLDPAAYLPLQFRTKHGETIHGWVTVPGYSAPPGLPSGDGSPQRPCTAPGAPGTTPAGTGAAPAEPAGSAAGTSAAGAQPGRVTTFSVGTVLGDVVGGDKHVHGGPIS</sequence>
<dbReference type="SUPFAM" id="SSF55073">
    <property type="entry name" value="Nucleotide cyclase"/>
    <property type="match status" value="1"/>
</dbReference>
<dbReference type="EMBL" id="JAINZZ010000046">
    <property type="protein sequence ID" value="MBY8881357.1"/>
    <property type="molecule type" value="Genomic_DNA"/>
</dbReference>
<evidence type="ECO:0008006" key="4">
    <source>
        <dbReference type="Google" id="ProtNLM"/>
    </source>
</evidence>
<dbReference type="RefSeq" id="WP_222967230.1">
    <property type="nucleotide sequence ID" value="NZ_JAINZZ010000046.1"/>
</dbReference>
<dbReference type="Gene3D" id="3.30.70.1230">
    <property type="entry name" value="Nucleotide cyclase"/>
    <property type="match status" value="1"/>
</dbReference>
<accession>A0ABS7QHF2</accession>
<dbReference type="InterPro" id="IPR029787">
    <property type="entry name" value="Nucleotide_cyclase"/>
</dbReference>
<protein>
    <recommendedName>
        <fullName evidence="4">Guanylate cyclase domain-containing protein</fullName>
    </recommendedName>
</protein>
<comment type="caution">
    <text evidence="2">The sequence shown here is derived from an EMBL/GenBank/DDBJ whole genome shotgun (WGS) entry which is preliminary data.</text>
</comment>
<feature type="region of interest" description="Disordered" evidence="1">
    <location>
        <begin position="194"/>
        <end position="244"/>
    </location>
</feature>
<organism evidence="2 3">
    <name type="scientific">Actinacidiphila acidipaludis</name>
    <dbReference type="NCBI Taxonomy" id="2873382"/>
    <lineage>
        <taxon>Bacteria</taxon>
        <taxon>Bacillati</taxon>
        <taxon>Actinomycetota</taxon>
        <taxon>Actinomycetes</taxon>
        <taxon>Kitasatosporales</taxon>
        <taxon>Streptomycetaceae</taxon>
        <taxon>Actinacidiphila</taxon>
    </lineage>
</organism>
<gene>
    <name evidence="2" type="ORF">K7862_27510</name>
</gene>
<reference evidence="2 3" key="1">
    <citation type="submission" date="2021-08" db="EMBL/GenBank/DDBJ databases">
        <title>WGS of actinomycetes from Thailand.</title>
        <authorList>
            <person name="Thawai C."/>
        </authorList>
    </citation>
    <scope>NUCLEOTIDE SEQUENCE [LARGE SCALE GENOMIC DNA]</scope>
    <source>
        <strain evidence="2 3">PLK6-54</strain>
    </source>
</reference>